<dbReference type="RefSeq" id="XP_710686.2">
    <property type="nucleotide sequence ID" value="XM_705594.2"/>
</dbReference>
<dbReference type="InterPro" id="IPR014762">
    <property type="entry name" value="DNA_mismatch_repair_CS"/>
</dbReference>
<dbReference type="InterPro" id="IPR037198">
    <property type="entry name" value="MutL_C_sf"/>
</dbReference>
<evidence type="ECO:0000313" key="7">
    <source>
        <dbReference type="EMBL" id="AOW27927.1"/>
    </source>
</evidence>
<feature type="region of interest" description="Disordered" evidence="3">
    <location>
        <begin position="890"/>
        <end position="910"/>
    </location>
</feature>
<dbReference type="GeneID" id="3647714"/>
<dbReference type="SMART" id="SM01340">
    <property type="entry name" value="DNA_mis_repair"/>
    <property type="match status" value="1"/>
</dbReference>
<feature type="region of interest" description="Disordered" evidence="3">
    <location>
        <begin position="391"/>
        <end position="488"/>
    </location>
</feature>
<proteinExistence type="inferred from homology"/>
<dbReference type="SMR" id="A0A1D8PII6"/>
<dbReference type="InParanoid" id="A0A1D8PII6"/>
<evidence type="ECO:0000259" key="5">
    <source>
        <dbReference type="SMART" id="SM01340"/>
    </source>
</evidence>
<reference evidence="7 8" key="2">
    <citation type="journal article" date="2007" name="Genome Biol.">
        <title>Assembly of the Candida albicans genome into sixteen supercontigs aligned on the eight chromosomes.</title>
        <authorList>
            <person name="van het Hoog M."/>
            <person name="Rast T.J."/>
            <person name="Martchenko M."/>
            <person name="Grindle S."/>
            <person name="Dignard D."/>
            <person name="Hogues H."/>
            <person name="Cuomo C."/>
            <person name="Berriman M."/>
            <person name="Scherer S."/>
            <person name="Magee B.B."/>
            <person name="Whiteway M."/>
            <person name="Chibana H."/>
            <person name="Nantel A."/>
            <person name="Magee P.T."/>
        </authorList>
    </citation>
    <scope>GENOME REANNOTATION</scope>
    <source>
        <strain evidence="8">SC5314 / ATCC MYA-2876</strain>
    </source>
</reference>
<dbReference type="InterPro" id="IPR014721">
    <property type="entry name" value="Ribsml_uS5_D2-typ_fold_subgr"/>
</dbReference>
<dbReference type="STRING" id="237561.A0A1D8PII6"/>
<dbReference type="Proteomes" id="UP000000559">
    <property type="component" value="Chromosome 2"/>
</dbReference>
<accession>A0A1D8PII6</accession>
<dbReference type="NCBIfam" id="TIGR00585">
    <property type="entry name" value="mutl"/>
    <property type="match status" value="1"/>
</dbReference>
<gene>
    <name evidence="6 7" type="primary">PMS1</name>
    <name evidence="7" type="ordered locus">CAALFM_C209470CA</name>
    <name evidence="6" type="ordered locus">orf19.9173</name>
</gene>
<comment type="similarity">
    <text evidence="1">Belongs to the DNA mismatch repair MutL/HexB family.</text>
</comment>
<dbReference type="EMBL" id="CP017624">
    <property type="protein sequence ID" value="AOW27927.1"/>
    <property type="molecule type" value="Genomic_DNA"/>
</dbReference>
<evidence type="ECO:0000256" key="1">
    <source>
        <dbReference type="ARBA" id="ARBA00006082"/>
    </source>
</evidence>
<dbReference type="InterPro" id="IPR014790">
    <property type="entry name" value="MutL_C"/>
</dbReference>
<dbReference type="FunFam" id="3.30.1370.100:FF:000001">
    <property type="entry name" value="Mismatch repair endonuclease pms1, putative"/>
    <property type="match status" value="1"/>
</dbReference>
<reference evidence="7 8" key="3">
    <citation type="journal article" date="2013" name="Genome Biol.">
        <title>Assembly of a phased diploid Candida albicans genome facilitates allele-specific measurements and provides a simple model for repeat and indel structure.</title>
        <authorList>
            <person name="Muzzey D."/>
            <person name="Schwartz K."/>
            <person name="Weissman J.S."/>
            <person name="Sherlock G."/>
        </authorList>
    </citation>
    <scope>NUCLEOTIDE SEQUENCE [LARGE SCALE GENOMIC DNA]</scope>
    <source>
        <strain evidence="8">SC5314 / ATCC MYA-2876</strain>
    </source>
</reference>
<dbReference type="Gene3D" id="3.30.230.10">
    <property type="match status" value="1"/>
</dbReference>
<dbReference type="CDD" id="cd03484">
    <property type="entry name" value="MutL_Trans_hPMS_2_like"/>
    <property type="match status" value="1"/>
</dbReference>
<protein>
    <submittedName>
        <fullName evidence="7">ATP-binding mismatch repair protein</fullName>
    </submittedName>
</protein>
<dbReference type="InterPro" id="IPR013507">
    <property type="entry name" value="DNA_mismatch_S5_2-like"/>
</dbReference>
<dbReference type="GO" id="GO:0032389">
    <property type="term" value="C:MutLalpha complex"/>
    <property type="evidence" value="ECO:0000318"/>
    <property type="project" value="GO_Central"/>
</dbReference>
<dbReference type="OrthoDB" id="10263226at2759"/>
<dbReference type="InterPro" id="IPR020568">
    <property type="entry name" value="Ribosomal_Su5_D2-typ_SF"/>
</dbReference>
<dbReference type="PANTHER" id="PTHR10073:SF52">
    <property type="entry name" value="MISMATCH REPAIR ENDONUCLEASE PMS2"/>
    <property type="match status" value="1"/>
</dbReference>
<dbReference type="PANTHER" id="PTHR10073">
    <property type="entry name" value="DNA MISMATCH REPAIR PROTEIN MLH, PMS, MUTL"/>
    <property type="match status" value="1"/>
</dbReference>
<dbReference type="Gene3D" id="3.30.1370.100">
    <property type="entry name" value="MutL, C-terminal domain, regulatory subdomain"/>
    <property type="match status" value="1"/>
</dbReference>
<dbReference type="Pfam" id="PF01119">
    <property type="entry name" value="DNA_mis_repair"/>
    <property type="match status" value="1"/>
</dbReference>
<feature type="compositionally biased region" description="Basic and acidic residues" evidence="3">
    <location>
        <begin position="445"/>
        <end position="460"/>
    </location>
</feature>
<keyword evidence="2" id="KW-0227">DNA damage</keyword>
<feature type="compositionally biased region" description="Acidic residues" evidence="3">
    <location>
        <begin position="419"/>
        <end position="428"/>
    </location>
</feature>
<dbReference type="Gene3D" id="3.30.565.10">
    <property type="entry name" value="Histidine kinase-like ATPase, C-terminal domain"/>
    <property type="match status" value="1"/>
</dbReference>
<dbReference type="eggNOG" id="KOG1978">
    <property type="taxonomic scope" value="Eukaryota"/>
</dbReference>
<feature type="compositionally biased region" description="Basic and acidic residues" evidence="3">
    <location>
        <begin position="399"/>
        <end position="418"/>
    </location>
</feature>
<keyword evidence="8" id="KW-1185">Reference proteome</keyword>
<organism evidence="7 8">
    <name type="scientific">Candida albicans (strain SC5314 / ATCC MYA-2876)</name>
    <name type="common">Yeast</name>
    <dbReference type="NCBI Taxonomy" id="237561"/>
    <lineage>
        <taxon>Eukaryota</taxon>
        <taxon>Fungi</taxon>
        <taxon>Dikarya</taxon>
        <taxon>Ascomycota</taxon>
        <taxon>Saccharomycotina</taxon>
        <taxon>Pichiomycetes</taxon>
        <taxon>Debaryomycetaceae</taxon>
        <taxon>Candida/Lodderomyces clade</taxon>
        <taxon>Candida</taxon>
    </lineage>
</organism>
<dbReference type="VEuPathDB" id="FungiDB:C2_09470C_A"/>
<dbReference type="InterPro" id="IPR042120">
    <property type="entry name" value="MutL_C_dimsub"/>
</dbReference>
<dbReference type="SMART" id="SM00853">
    <property type="entry name" value="MutL_C"/>
    <property type="match status" value="1"/>
</dbReference>
<dbReference type="SUPFAM" id="SSF54211">
    <property type="entry name" value="Ribosomal protein S5 domain 2-like"/>
    <property type="match status" value="1"/>
</dbReference>
<dbReference type="FunCoup" id="A0A1D8PII6">
    <property type="interactions" value="775"/>
</dbReference>
<dbReference type="GO" id="GO:0030983">
    <property type="term" value="F:mismatched DNA binding"/>
    <property type="evidence" value="ECO:0007669"/>
    <property type="project" value="InterPro"/>
</dbReference>
<feature type="domain" description="DNA mismatch repair protein S5" evidence="5">
    <location>
        <begin position="227"/>
        <end position="347"/>
    </location>
</feature>
<dbReference type="FunFam" id="3.30.565.10:FF:000017">
    <property type="entry name" value="PMS1 homolog 1, mismatch repair system component"/>
    <property type="match status" value="1"/>
</dbReference>
<evidence type="ECO:0000256" key="3">
    <source>
        <dbReference type="SAM" id="MobiDB-lite"/>
    </source>
</evidence>
<evidence type="ECO:0000259" key="4">
    <source>
        <dbReference type="SMART" id="SM00853"/>
    </source>
</evidence>
<dbReference type="SUPFAM" id="SSF118116">
    <property type="entry name" value="DNA mismatch repair protein MutL"/>
    <property type="match status" value="1"/>
</dbReference>
<dbReference type="CGD" id="CAL0000197853">
    <property type="gene designation" value="PMS1"/>
</dbReference>
<dbReference type="PROSITE" id="PS00058">
    <property type="entry name" value="DNA_MISMATCH_REPAIR_1"/>
    <property type="match status" value="1"/>
</dbReference>
<dbReference type="Gene3D" id="3.30.1540.20">
    <property type="entry name" value="MutL, C-terminal domain, dimerisation subdomain"/>
    <property type="match status" value="1"/>
</dbReference>
<dbReference type="GO" id="GO:0016887">
    <property type="term" value="F:ATP hydrolysis activity"/>
    <property type="evidence" value="ECO:0000318"/>
    <property type="project" value="GO_Central"/>
</dbReference>
<dbReference type="InterPro" id="IPR036890">
    <property type="entry name" value="HATPase_C_sf"/>
</dbReference>
<evidence type="ECO:0000313" key="8">
    <source>
        <dbReference type="Proteomes" id="UP000000559"/>
    </source>
</evidence>
<name>A0A1D8PII6_CANAL</name>
<dbReference type="InterPro" id="IPR042121">
    <property type="entry name" value="MutL_C_regsub"/>
</dbReference>
<dbReference type="InterPro" id="IPR038973">
    <property type="entry name" value="MutL/Mlh/Pms-like"/>
</dbReference>
<evidence type="ECO:0000313" key="6">
    <source>
        <dbReference type="CGD" id="CAL0000197853"/>
    </source>
</evidence>
<dbReference type="OMA" id="SFNNVQY"/>
<feature type="domain" description="MutL C-terminal dimerisation" evidence="4">
    <location>
        <begin position="702"/>
        <end position="850"/>
    </location>
</feature>
<feature type="compositionally biased region" description="Polar residues" evidence="3">
    <location>
        <begin position="464"/>
        <end position="488"/>
    </location>
</feature>
<sequence>MSETSPSIKTISKFDISKITSSQVIIDLKAIIKELIENSIDAHADKIDIIFHNYGVNSIQIQDNGNGINVTDFETICLRNHTSKIENFEDLDQLTTLGFRGEALNSICSLSNKLTITTTKEDLYPKCHVLNYDNMGQLVDQRIKVGGLNYKSGTSIMIEQLFKNLPVRLKNFVKNSKKEFSKAINFVINYLIIYPQIKFTIYNVLNNHKKLILATKGGDNTTIIDNLISIYGNNNNKNLLSLDLEITEDIKLVGYISSYSFGLGRSAPDRQFLYLNKRPIVFKKLYKLINEIYKSYNHVQYPIYIIDIVINPNLVDINLLPDKTNVLIKDETTILQTIETKLSEFFEVQDTMIIPKNENYQVKNSEIEIVEKTDNKNIAVHDDIDTSYKTKINATRLEGPSEDKDDLNGNDKQEKTGDQDEQEQENDDEQQRPEVDNDVINLSEPVRKTDKDSDNKKVSEIDNNENVANQISTVNQPSNSQGVLSTNEQNEMSENIKITTFEPILESAEPSTIENKHIILDEPVVLESSQENNNNSIFSSHDIKSSPQNTCTADTLEMNKLFCHQEHDEEEDKCDHQDNHGKNFYPVKHKLDDSEEENMTVISIGDETFQQYDERRPSKRLKRDMLRNMYNKKIVNSSQDILSSINKNLQSPQNQSESIVIKKEPDEVKPNSVEDLQTNQQQQYEEVESYQINKQDFLKMKLIGQFNLGFIIVDFDDNNNLFIIDQHASDEKYNFEKLMASFKINYQLLIKPIKLELSVIDQMLVIDNQEIFHNNGFKLKINSTPVDNEILLLTLPIYQNITFNLDDFNELLNLVSQQQDQVNPNLKCSKIKKILAMKACRSSIMIGTFLSKSKMREIISNLSTLDKPWNCPHGRPTMRHLIDIKNWQPTSSASRTSSNGFPSTSVDYEL</sequence>
<reference evidence="7 8" key="1">
    <citation type="journal article" date="2004" name="Proc. Natl. Acad. Sci. U.S.A.">
        <title>The diploid genome sequence of Candida albicans.</title>
        <authorList>
            <person name="Jones T."/>
            <person name="Federspiel N.A."/>
            <person name="Chibana H."/>
            <person name="Dungan J."/>
            <person name="Kalman S."/>
            <person name="Magee B.B."/>
            <person name="Newport G."/>
            <person name="Thorstenson Y.R."/>
            <person name="Agabian N."/>
            <person name="Magee P.T."/>
            <person name="Davis R.W."/>
            <person name="Scherer S."/>
        </authorList>
    </citation>
    <scope>NUCLEOTIDE SEQUENCE [LARGE SCALE GENOMIC DNA]</scope>
    <source>
        <strain evidence="8">SC5314 / ATCC MYA-2876</strain>
    </source>
</reference>
<dbReference type="SUPFAM" id="SSF55874">
    <property type="entry name" value="ATPase domain of HSP90 chaperone/DNA topoisomerase II/histidine kinase"/>
    <property type="match status" value="1"/>
</dbReference>
<dbReference type="GO" id="GO:0005524">
    <property type="term" value="F:ATP binding"/>
    <property type="evidence" value="ECO:0007669"/>
    <property type="project" value="UniProtKB-KW"/>
</dbReference>
<dbReference type="KEGG" id="cal:CAALFM_C209470CA"/>
<dbReference type="Pfam" id="PF13589">
    <property type="entry name" value="HATPase_c_3"/>
    <property type="match status" value="1"/>
</dbReference>
<keyword evidence="7" id="KW-0067">ATP-binding</keyword>
<dbReference type="CDD" id="cd16926">
    <property type="entry name" value="HATPase_MutL-MLH-PMS-like"/>
    <property type="match status" value="1"/>
</dbReference>
<evidence type="ECO:0000256" key="2">
    <source>
        <dbReference type="ARBA" id="ARBA00022763"/>
    </source>
</evidence>
<dbReference type="GO" id="GO:0140664">
    <property type="term" value="F:ATP-dependent DNA damage sensor activity"/>
    <property type="evidence" value="ECO:0007669"/>
    <property type="project" value="InterPro"/>
</dbReference>
<dbReference type="AlphaFoldDB" id="A0A1D8PII6"/>
<dbReference type="InterPro" id="IPR002099">
    <property type="entry name" value="MutL/Mlh/PMS"/>
</dbReference>
<dbReference type="GO" id="GO:0006298">
    <property type="term" value="P:mismatch repair"/>
    <property type="evidence" value="ECO:0000318"/>
    <property type="project" value="GO_Central"/>
</dbReference>
<dbReference type="Pfam" id="PF08676">
    <property type="entry name" value="MutL_C"/>
    <property type="match status" value="1"/>
</dbReference>
<keyword evidence="7" id="KW-0547">Nucleotide-binding</keyword>
<dbReference type="GO" id="GO:0061982">
    <property type="term" value="P:meiosis I cell cycle process"/>
    <property type="evidence" value="ECO:0007669"/>
    <property type="project" value="UniProtKB-ARBA"/>
</dbReference>